<protein>
    <recommendedName>
        <fullName evidence="5">Frizzled/Smoothened transmembrane domain-containing protein</fullName>
    </recommendedName>
</protein>
<evidence type="ECO:0000256" key="1">
    <source>
        <dbReference type="SAM" id="Phobius"/>
    </source>
</evidence>
<accession>A0A3S5AZJ9</accession>
<reference evidence="3" key="1">
    <citation type="submission" date="2018-11" db="EMBL/GenBank/DDBJ databases">
        <authorList>
            <consortium name="Pathogen Informatics"/>
        </authorList>
    </citation>
    <scope>NUCLEOTIDE SEQUENCE</scope>
</reference>
<evidence type="ECO:0000256" key="2">
    <source>
        <dbReference type="SAM" id="SignalP"/>
    </source>
</evidence>
<comment type="caution">
    <text evidence="3">The sequence shown here is derived from an EMBL/GenBank/DDBJ whole genome shotgun (WGS) entry which is preliminary data.</text>
</comment>
<dbReference type="Proteomes" id="UP000784294">
    <property type="component" value="Unassembled WGS sequence"/>
</dbReference>
<keyword evidence="4" id="KW-1185">Reference proteome</keyword>
<organism evidence="3 4">
    <name type="scientific">Protopolystoma xenopodis</name>
    <dbReference type="NCBI Taxonomy" id="117903"/>
    <lineage>
        <taxon>Eukaryota</taxon>
        <taxon>Metazoa</taxon>
        <taxon>Spiralia</taxon>
        <taxon>Lophotrochozoa</taxon>
        <taxon>Platyhelminthes</taxon>
        <taxon>Monogenea</taxon>
        <taxon>Polyopisthocotylea</taxon>
        <taxon>Polystomatidea</taxon>
        <taxon>Polystomatidae</taxon>
        <taxon>Protopolystoma</taxon>
    </lineage>
</organism>
<sequence length="183" mass="19950">MHVGQPNHGVLRLHFLGLVFLFSGSDDVCKKTDESSVWSKRGRKTVSRCLLCTIQQTKVQSNPPAVSGLANSTSSDGSSVHTPAYLPLIRLIFATGLLLTVMALYRSRIRHQLLPPAADQRVFTTVAAISSSDRLPIFAVSHMVAHCLIPLFGAFMIVFWVIDVALARTSVRVSDGTDMLATM</sequence>
<gene>
    <name evidence="3" type="ORF">PXEA_LOCUS2488</name>
</gene>
<proteinExistence type="predicted"/>
<evidence type="ECO:0008006" key="5">
    <source>
        <dbReference type="Google" id="ProtNLM"/>
    </source>
</evidence>
<feature type="transmembrane region" description="Helical" evidence="1">
    <location>
        <begin position="137"/>
        <end position="162"/>
    </location>
</feature>
<feature type="signal peptide" evidence="2">
    <location>
        <begin position="1"/>
        <end position="25"/>
    </location>
</feature>
<keyword evidence="1" id="KW-0472">Membrane</keyword>
<feature type="transmembrane region" description="Helical" evidence="1">
    <location>
        <begin position="84"/>
        <end position="105"/>
    </location>
</feature>
<dbReference type="EMBL" id="CAAALY010005338">
    <property type="protein sequence ID" value="VEL09048.1"/>
    <property type="molecule type" value="Genomic_DNA"/>
</dbReference>
<keyword evidence="2" id="KW-0732">Signal</keyword>
<name>A0A3S5AZJ9_9PLAT</name>
<keyword evidence="1" id="KW-0812">Transmembrane</keyword>
<feature type="chain" id="PRO_5018653163" description="Frizzled/Smoothened transmembrane domain-containing protein" evidence="2">
    <location>
        <begin position="26"/>
        <end position="183"/>
    </location>
</feature>
<evidence type="ECO:0000313" key="4">
    <source>
        <dbReference type="Proteomes" id="UP000784294"/>
    </source>
</evidence>
<evidence type="ECO:0000313" key="3">
    <source>
        <dbReference type="EMBL" id="VEL09048.1"/>
    </source>
</evidence>
<keyword evidence="1" id="KW-1133">Transmembrane helix</keyword>
<dbReference type="AlphaFoldDB" id="A0A3S5AZJ9"/>